<organism evidence="2 3">
    <name type="scientific">Pseudovirgaria hyperparasitica</name>
    <dbReference type="NCBI Taxonomy" id="470096"/>
    <lineage>
        <taxon>Eukaryota</taxon>
        <taxon>Fungi</taxon>
        <taxon>Dikarya</taxon>
        <taxon>Ascomycota</taxon>
        <taxon>Pezizomycotina</taxon>
        <taxon>Dothideomycetes</taxon>
        <taxon>Dothideomycetes incertae sedis</taxon>
        <taxon>Acrospermales</taxon>
        <taxon>Acrospermaceae</taxon>
        <taxon>Pseudovirgaria</taxon>
    </lineage>
</organism>
<evidence type="ECO:0000313" key="3">
    <source>
        <dbReference type="Proteomes" id="UP000799437"/>
    </source>
</evidence>
<protein>
    <submittedName>
        <fullName evidence="2">Uncharacterized protein</fullName>
    </submittedName>
</protein>
<dbReference type="EMBL" id="ML996576">
    <property type="protein sequence ID" value="KAF2755955.1"/>
    <property type="molecule type" value="Genomic_DNA"/>
</dbReference>
<feature type="region of interest" description="Disordered" evidence="1">
    <location>
        <begin position="441"/>
        <end position="472"/>
    </location>
</feature>
<keyword evidence="3" id="KW-1185">Reference proteome</keyword>
<proteinExistence type="predicted"/>
<sequence length="472" mass="52733">MGDRTASPPLEMRRSTSTPFLREQRQTTRAATFAEGVRPTQPPGLTRRRSSLFSSSSFDDARHSIKSSTDDLLSPGALEKLTSEDTSHWHSVPLVFAILPAVGGLLFNNGSSVVTDILLLGLSTMFLNWCVRTPWDWYNSAQHVLIISKQIDDEPSETIFEEDSDAEENTGQDQKPSDSILTPAAEPIGQQKQKQRQTDEQKYASAELRRNELLSLAACFAGPVLGAYLLHYIRSYLTRPSEGLVSNYNLTIFVLAAELRPVSHLIRLQRARIMHLQRIVQREPSPPEAVDSQAVQDILMRVEAIESRAAEQETRDGTDLSQKDTRVTEISASVRQTVQPQLDALNRAVRRYEKRYTTQTIQNEARLHDLEVRLKDALSLAAAAARTGQKPGVIAKLLQWISSCCSFWMNGIFSIIIYPFQVFMDLVGGIKHWIAPTGRSEVSRKRPLNKGSAGRHVSPGTGRLHASRGRPR</sequence>
<feature type="region of interest" description="Disordered" evidence="1">
    <location>
        <begin position="1"/>
        <end position="51"/>
    </location>
</feature>
<reference evidence="2" key="1">
    <citation type="journal article" date="2020" name="Stud. Mycol.">
        <title>101 Dothideomycetes genomes: a test case for predicting lifestyles and emergence of pathogens.</title>
        <authorList>
            <person name="Haridas S."/>
            <person name="Albert R."/>
            <person name="Binder M."/>
            <person name="Bloem J."/>
            <person name="Labutti K."/>
            <person name="Salamov A."/>
            <person name="Andreopoulos B."/>
            <person name="Baker S."/>
            <person name="Barry K."/>
            <person name="Bills G."/>
            <person name="Bluhm B."/>
            <person name="Cannon C."/>
            <person name="Castanera R."/>
            <person name="Culley D."/>
            <person name="Daum C."/>
            <person name="Ezra D."/>
            <person name="Gonzalez J."/>
            <person name="Henrissat B."/>
            <person name="Kuo A."/>
            <person name="Liang C."/>
            <person name="Lipzen A."/>
            <person name="Lutzoni F."/>
            <person name="Magnuson J."/>
            <person name="Mondo S."/>
            <person name="Nolan M."/>
            <person name="Ohm R."/>
            <person name="Pangilinan J."/>
            <person name="Park H.-J."/>
            <person name="Ramirez L."/>
            <person name="Alfaro M."/>
            <person name="Sun H."/>
            <person name="Tritt A."/>
            <person name="Yoshinaga Y."/>
            <person name="Zwiers L.-H."/>
            <person name="Turgeon B."/>
            <person name="Goodwin S."/>
            <person name="Spatafora J."/>
            <person name="Crous P."/>
            <person name="Grigoriev I."/>
        </authorList>
    </citation>
    <scope>NUCLEOTIDE SEQUENCE</scope>
    <source>
        <strain evidence="2">CBS 121739</strain>
    </source>
</reference>
<dbReference type="OrthoDB" id="5422510at2759"/>
<dbReference type="GeneID" id="54486693"/>
<gene>
    <name evidence="2" type="ORF">EJ05DRAFT_487775</name>
</gene>
<accession>A0A6A6W0C3</accession>
<dbReference type="PANTHER" id="PTHR42032">
    <property type="entry name" value="YALI0E30679P"/>
    <property type="match status" value="1"/>
</dbReference>
<dbReference type="PANTHER" id="PTHR42032:SF1">
    <property type="entry name" value="YALI0E30679P"/>
    <property type="match status" value="1"/>
</dbReference>
<evidence type="ECO:0000256" key="1">
    <source>
        <dbReference type="SAM" id="MobiDB-lite"/>
    </source>
</evidence>
<dbReference type="RefSeq" id="XP_033598406.1">
    <property type="nucleotide sequence ID" value="XM_033745639.1"/>
</dbReference>
<feature type="region of interest" description="Disordered" evidence="1">
    <location>
        <begin position="161"/>
        <end position="202"/>
    </location>
</feature>
<feature type="compositionally biased region" description="Polar residues" evidence="1">
    <location>
        <begin position="171"/>
        <end position="180"/>
    </location>
</feature>
<evidence type="ECO:0000313" key="2">
    <source>
        <dbReference type="EMBL" id="KAF2755955.1"/>
    </source>
</evidence>
<feature type="compositionally biased region" description="Acidic residues" evidence="1">
    <location>
        <begin position="161"/>
        <end position="170"/>
    </location>
</feature>
<name>A0A6A6W0C3_9PEZI</name>
<dbReference type="Proteomes" id="UP000799437">
    <property type="component" value="Unassembled WGS sequence"/>
</dbReference>
<dbReference type="AlphaFoldDB" id="A0A6A6W0C3"/>